<dbReference type="CDD" id="cd03385">
    <property type="entry name" value="PAP2_BcrC_like"/>
    <property type="match status" value="1"/>
</dbReference>
<dbReference type="GO" id="GO:0050380">
    <property type="term" value="F:undecaprenyl-diphosphatase activity"/>
    <property type="evidence" value="ECO:0007669"/>
    <property type="project" value="UniProtKB-EC"/>
</dbReference>
<dbReference type="EC" id="3.6.1.27" evidence="1"/>
<keyword evidence="4" id="KW-0472">Membrane</keyword>
<evidence type="ECO:0000259" key="5">
    <source>
        <dbReference type="SMART" id="SM00014"/>
    </source>
</evidence>
<proteinExistence type="predicted"/>
<dbReference type="InterPro" id="IPR036938">
    <property type="entry name" value="PAP2/HPO_sf"/>
</dbReference>
<keyword evidence="4" id="KW-0812">Transmembrane</keyword>
<protein>
    <recommendedName>
        <fullName evidence="1">undecaprenyl-diphosphate phosphatase</fullName>
        <ecNumber evidence="1">3.6.1.27</ecNumber>
    </recommendedName>
    <alternativeName>
        <fullName evidence="2">Undecaprenyl pyrophosphate phosphatase</fullName>
    </alternativeName>
</protein>
<dbReference type="Proteomes" id="UP000044071">
    <property type="component" value="Unassembled WGS sequence"/>
</dbReference>
<dbReference type="Pfam" id="PF01569">
    <property type="entry name" value="PAP2"/>
    <property type="match status" value="1"/>
</dbReference>
<dbReference type="InterPro" id="IPR000326">
    <property type="entry name" value="PAP2/HPO"/>
</dbReference>
<dbReference type="Gene3D" id="1.20.144.10">
    <property type="entry name" value="Phosphatidic acid phosphatase type 2/haloperoxidase"/>
    <property type="match status" value="1"/>
</dbReference>
<dbReference type="InterPro" id="IPR033879">
    <property type="entry name" value="UPP_Pase"/>
</dbReference>
<feature type="transmembrane region" description="Helical" evidence="4">
    <location>
        <begin position="55"/>
        <end position="78"/>
    </location>
</feature>
<keyword evidence="4" id="KW-1133">Transmembrane helix</keyword>
<evidence type="ECO:0000313" key="6">
    <source>
        <dbReference type="EMBL" id="CDZ76078.1"/>
    </source>
</evidence>
<feature type="transmembrane region" description="Helical" evidence="4">
    <location>
        <begin position="149"/>
        <end position="168"/>
    </location>
</feature>
<dbReference type="OrthoDB" id="9801622at2"/>
<dbReference type="GO" id="GO:0005886">
    <property type="term" value="C:plasma membrane"/>
    <property type="evidence" value="ECO:0007669"/>
    <property type="project" value="InterPro"/>
</dbReference>
<accession>A0A078KWK0</accession>
<evidence type="ECO:0000256" key="3">
    <source>
        <dbReference type="ARBA" id="ARBA00047594"/>
    </source>
</evidence>
<evidence type="ECO:0000313" key="7">
    <source>
        <dbReference type="Proteomes" id="UP000044071"/>
    </source>
</evidence>
<feature type="transmembrane region" description="Helical" evidence="4">
    <location>
        <begin position="98"/>
        <end position="117"/>
    </location>
</feature>
<dbReference type="SUPFAM" id="SSF48317">
    <property type="entry name" value="Acid phosphatase/Vanadium-dependent haloperoxidase"/>
    <property type="match status" value="1"/>
</dbReference>
<dbReference type="AlphaFoldDB" id="A0A078KWK0"/>
<feature type="transmembrane region" description="Helical" evidence="4">
    <location>
        <begin position="23"/>
        <end position="48"/>
    </location>
</feature>
<dbReference type="STRING" id="1034943.BN59_00342"/>
<reference evidence="6 7" key="1">
    <citation type="submission" date="2014-06" db="EMBL/GenBank/DDBJ databases">
        <authorList>
            <person name="Urmite Genomes Urmite Genomes"/>
        </authorList>
    </citation>
    <scope>NUCLEOTIDE SEQUENCE [LARGE SCALE GENOMIC DNA]</scope>
</reference>
<keyword evidence="7" id="KW-1185">Reference proteome</keyword>
<evidence type="ECO:0000256" key="4">
    <source>
        <dbReference type="SAM" id="Phobius"/>
    </source>
</evidence>
<dbReference type="eggNOG" id="COG0671">
    <property type="taxonomic scope" value="Bacteria"/>
</dbReference>
<dbReference type="EMBL" id="CCSB01000001">
    <property type="protein sequence ID" value="CDZ76078.1"/>
    <property type="molecule type" value="Genomic_DNA"/>
</dbReference>
<evidence type="ECO:0000256" key="1">
    <source>
        <dbReference type="ARBA" id="ARBA00012374"/>
    </source>
</evidence>
<dbReference type="PANTHER" id="PTHR14969:SF13">
    <property type="entry name" value="AT30094P"/>
    <property type="match status" value="1"/>
</dbReference>
<dbReference type="RefSeq" id="WP_043872685.1">
    <property type="nucleotide sequence ID" value="NZ_CCVW01000001.1"/>
</dbReference>
<sequence>MEHLNLLWFADINAGAYLHGYQLWLSIFIAKYLIIFIFMALAAMWLWGTSEHRNTLLWAFCAVLIASGLSWLIGHFWYHPRPFVMGIGHTYLNHAPDSSFPSDHTTVLCTISFVFLWREAVKSIVGSLLLISTACIAWARIYVGVHFPFDIIGAVFVALVATASAMYLSPYIQRYLVPINEFIYKALGKAPKVIAGLQKR</sequence>
<dbReference type="SMART" id="SM00014">
    <property type="entry name" value="acidPPc"/>
    <property type="match status" value="1"/>
</dbReference>
<feature type="transmembrane region" description="Helical" evidence="4">
    <location>
        <begin position="124"/>
        <end position="143"/>
    </location>
</feature>
<feature type="domain" description="Phosphatidic acid phosphatase type 2/haloperoxidase" evidence="5">
    <location>
        <begin position="55"/>
        <end position="166"/>
    </location>
</feature>
<comment type="catalytic activity">
    <reaction evidence="3">
        <text>di-trans,octa-cis-undecaprenyl diphosphate + H2O = di-trans,octa-cis-undecaprenyl phosphate + phosphate + H(+)</text>
        <dbReference type="Rhea" id="RHEA:28094"/>
        <dbReference type="ChEBI" id="CHEBI:15377"/>
        <dbReference type="ChEBI" id="CHEBI:15378"/>
        <dbReference type="ChEBI" id="CHEBI:43474"/>
        <dbReference type="ChEBI" id="CHEBI:58405"/>
        <dbReference type="ChEBI" id="CHEBI:60392"/>
        <dbReference type="EC" id="3.6.1.27"/>
    </reaction>
</comment>
<organism evidence="6 7">
    <name type="scientific">Legionella massiliensis</name>
    <dbReference type="NCBI Taxonomy" id="1034943"/>
    <lineage>
        <taxon>Bacteria</taxon>
        <taxon>Pseudomonadati</taxon>
        <taxon>Pseudomonadota</taxon>
        <taxon>Gammaproteobacteria</taxon>
        <taxon>Legionellales</taxon>
        <taxon>Legionellaceae</taxon>
        <taxon>Legionella</taxon>
    </lineage>
</organism>
<name>A0A078KWK0_9GAMM</name>
<dbReference type="PANTHER" id="PTHR14969">
    <property type="entry name" value="SPHINGOSINE-1-PHOSPHATE PHOSPHOHYDROLASE"/>
    <property type="match status" value="1"/>
</dbReference>
<evidence type="ECO:0000256" key="2">
    <source>
        <dbReference type="ARBA" id="ARBA00032707"/>
    </source>
</evidence>
<gene>
    <name evidence="6" type="primary">ybjG</name>
    <name evidence="6" type="ORF">BN59_00342</name>
</gene>